<dbReference type="AlphaFoldDB" id="A0A2M6WU03"/>
<gene>
    <name evidence="2" type="ORF">COT94_01095</name>
</gene>
<sequence>MKYLNKVCFLTLFCLSLSQLTVGQTITVGKVRDSVRLSQSISQISTCLDVKKMRDSISKTVATKSYDKKSQIKDSSNFKKSVKKTKTK</sequence>
<organism evidence="2 3">
    <name type="scientific">Candidatus Falkowbacteria bacterium CG10_big_fil_rev_8_21_14_0_10_37_14</name>
    <dbReference type="NCBI Taxonomy" id="1974561"/>
    <lineage>
        <taxon>Bacteria</taxon>
        <taxon>Candidatus Falkowiibacteriota</taxon>
    </lineage>
</organism>
<evidence type="ECO:0000256" key="1">
    <source>
        <dbReference type="SAM" id="SignalP"/>
    </source>
</evidence>
<feature type="chain" id="PRO_5014928344" evidence="1">
    <location>
        <begin position="24"/>
        <end position="88"/>
    </location>
</feature>
<reference evidence="3" key="1">
    <citation type="submission" date="2017-09" db="EMBL/GenBank/DDBJ databases">
        <title>Depth-based differentiation of microbial function through sediment-hosted aquifers and enrichment of novel symbionts in the deep terrestrial subsurface.</title>
        <authorList>
            <person name="Probst A.J."/>
            <person name="Ladd B."/>
            <person name="Jarett J.K."/>
            <person name="Geller-Mcgrath D.E."/>
            <person name="Sieber C.M.K."/>
            <person name="Emerson J.B."/>
            <person name="Anantharaman K."/>
            <person name="Thomas B.C."/>
            <person name="Malmstrom R."/>
            <person name="Stieglmeier M."/>
            <person name="Klingl A."/>
            <person name="Woyke T."/>
            <person name="Ryan C.M."/>
            <person name="Banfield J.F."/>
        </authorList>
    </citation>
    <scope>NUCLEOTIDE SEQUENCE [LARGE SCALE GENOMIC DNA]</scope>
</reference>
<comment type="caution">
    <text evidence="2">The sequence shown here is derived from an EMBL/GenBank/DDBJ whole genome shotgun (WGS) entry which is preliminary data.</text>
</comment>
<evidence type="ECO:0000313" key="3">
    <source>
        <dbReference type="Proteomes" id="UP000228533"/>
    </source>
</evidence>
<dbReference type="Proteomes" id="UP000228533">
    <property type="component" value="Unassembled WGS sequence"/>
</dbReference>
<evidence type="ECO:0000313" key="2">
    <source>
        <dbReference type="EMBL" id="PIT96270.1"/>
    </source>
</evidence>
<keyword evidence="1" id="KW-0732">Signal</keyword>
<name>A0A2M6WU03_9BACT</name>
<accession>A0A2M6WU03</accession>
<dbReference type="EMBL" id="PFAM01000008">
    <property type="protein sequence ID" value="PIT96270.1"/>
    <property type="molecule type" value="Genomic_DNA"/>
</dbReference>
<proteinExistence type="predicted"/>
<feature type="signal peptide" evidence="1">
    <location>
        <begin position="1"/>
        <end position="23"/>
    </location>
</feature>
<protein>
    <submittedName>
        <fullName evidence="2">Uncharacterized protein</fullName>
    </submittedName>
</protein>